<proteinExistence type="predicted"/>
<keyword evidence="2" id="KW-1185">Reference proteome</keyword>
<comment type="caution">
    <text evidence="1">The sequence shown here is derived from an EMBL/GenBank/DDBJ whole genome shotgun (WGS) entry which is preliminary data.</text>
</comment>
<evidence type="ECO:0000313" key="2">
    <source>
        <dbReference type="Proteomes" id="UP001465976"/>
    </source>
</evidence>
<gene>
    <name evidence="1" type="ORF">V5O48_018577</name>
</gene>
<organism evidence="1 2">
    <name type="scientific">Marasmius crinis-equi</name>
    <dbReference type="NCBI Taxonomy" id="585013"/>
    <lineage>
        <taxon>Eukaryota</taxon>
        <taxon>Fungi</taxon>
        <taxon>Dikarya</taxon>
        <taxon>Basidiomycota</taxon>
        <taxon>Agaricomycotina</taxon>
        <taxon>Agaricomycetes</taxon>
        <taxon>Agaricomycetidae</taxon>
        <taxon>Agaricales</taxon>
        <taxon>Marasmiineae</taxon>
        <taxon>Marasmiaceae</taxon>
        <taxon>Marasmius</taxon>
    </lineage>
</organism>
<dbReference type="Proteomes" id="UP001465976">
    <property type="component" value="Unassembled WGS sequence"/>
</dbReference>
<name>A0ABR3EKV6_9AGAR</name>
<protein>
    <submittedName>
        <fullName evidence="1">Uncharacterized protein</fullName>
    </submittedName>
</protein>
<reference evidence="1 2" key="1">
    <citation type="submission" date="2024-02" db="EMBL/GenBank/DDBJ databases">
        <title>A draft genome for the cacao thread blight pathogen Marasmius crinis-equi.</title>
        <authorList>
            <person name="Cohen S.P."/>
            <person name="Baruah I.K."/>
            <person name="Amoako-Attah I."/>
            <person name="Bukari Y."/>
            <person name="Meinhardt L.W."/>
            <person name="Bailey B.A."/>
        </authorList>
    </citation>
    <scope>NUCLEOTIDE SEQUENCE [LARGE SCALE GENOMIC DNA]</scope>
    <source>
        <strain evidence="1 2">GH-76</strain>
    </source>
</reference>
<evidence type="ECO:0000313" key="1">
    <source>
        <dbReference type="EMBL" id="KAL0563491.1"/>
    </source>
</evidence>
<dbReference type="EMBL" id="JBAHYK010003448">
    <property type="protein sequence ID" value="KAL0563491.1"/>
    <property type="molecule type" value="Genomic_DNA"/>
</dbReference>
<accession>A0ABR3EKV6</accession>
<sequence length="286" mass="32340">MDWETNDVKYPLAHAAGFRGTKTEMCKEVNARIRQKLVLCSPKPPYSRCFRPHHQGHPVTAPILCINKTEKAGSWIQLVSAYCMLGWVYSERTFYSAEAIMLRWGAVVPLYWWSHLGRSMRCRVLFDQLYAVRKELAQVPRASAHDRDTVRLARSNEDVLSTPPSSPVFVNLTLSPPLGLTSSPPSSPGVLVRTVKGRKDTVLAKFWIDNASASPVPVDLTTQGGVLYLDPFKEPLGHVGVERTPMDFYNERKKHWEQFTWAGGIDLRGKKEVDIRQRGLDVILPK</sequence>